<evidence type="ECO:0000313" key="9">
    <source>
        <dbReference type="EMBL" id="MDQ7246989.1"/>
    </source>
</evidence>
<evidence type="ECO:0000256" key="4">
    <source>
        <dbReference type="ARBA" id="ARBA00022989"/>
    </source>
</evidence>
<feature type="transmembrane region" description="Helical" evidence="6">
    <location>
        <begin position="490"/>
        <end position="511"/>
    </location>
</feature>
<dbReference type="EMBL" id="JAUYVI010000002">
    <property type="protein sequence ID" value="MDQ7246989.1"/>
    <property type="molecule type" value="Genomic_DNA"/>
</dbReference>
<comment type="subcellular location">
    <subcellularLocation>
        <location evidence="1">Membrane</location>
        <topology evidence="1">Multi-pass membrane protein</topology>
    </subcellularLocation>
</comment>
<dbReference type="PANTHER" id="PTHR32234">
    <property type="entry name" value="THIOL:DISULFIDE INTERCHANGE PROTEIN DSBD"/>
    <property type="match status" value="1"/>
</dbReference>
<dbReference type="Proteomes" id="UP001230156">
    <property type="component" value="Unassembled WGS sequence"/>
</dbReference>
<dbReference type="InterPro" id="IPR036249">
    <property type="entry name" value="Thioredoxin-like_sf"/>
</dbReference>
<dbReference type="Gene3D" id="3.40.30.10">
    <property type="entry name" value="Glutaredoxin"/>
    <property type="match status" value="1"/>
</dbReference>
<keyword evidence="10" id="KW-1185">Reference proteome</keyword>
<dbReference type="InterPro" id="IPR035671">
    <property type="entry name" value="DsbD_gamma"/>
</dbReference>
<gene>
    <name evidence="9" type="ORF">Q8A70_04905</name>
</gene>
<feature type="transmembrane region" description="Helical" evidence="6">
    <location>
        <begin position="412"/>
        <end position="442"/>
    </location>
</feature>
<feature type="transmembrane region" description="Helical" evidence="6">
    <location>
        <begin position="283"/>
        <end position="308"/>
    </location>
</feature>
<dbReference type="Pfam" id="PF13899">
    <property type="entry name" value="Thioredoxin_7"/>
    <property type="match status" value="1"/>
</dbReference>
<feature type="transmembrane region" description="Helical" evidence="6">
    <location>
        <begin position="329"/>
        <end position="348"/>
    </location>
</feature>
<evidence type="ECO:0000256" key="5">
    <source>
        <dbReference type="ARBA" id="ARBA00023136"/>
    </source>
</evidence>
<protein>
    <submittedName>
        <fullName evidence="9">Protein-disulfide reductase DsbD family protein</fullName>
    </submittedName>
</protein>
<keyword evidence="4 6" id="KW-1133">Transmembrane helix</keyword>
<sequence length="640" mass="66576">MARAESGAGNTVTTEQSAARLVSAVTGAGDLATLPAGLAVTLKSGWKTYWRSPGDAGFAPELTFDGSENVASATLLYPTPHRFELFGLQTYGYKEQVVYPLAVVPARPGAAVKLRAHLRYLVCEQVCIPYDADLALDIPAGPALPSDQAPLINRFKAMVPGDGKGSGLQLTNVRIDAGNKLIVEAVSDGQAFAEPDLLVEGPNSLLFGKPEVTLNDGGRRATLTLPIEQSTDSSQAAGGDLTLTLTDGERGLEAPVKLAGLGPATLLAGTAAAPAAPPPSASLLLILGVALLGGLILNVMPCVLPVLVLKLTSVLQHGGGEGEHVRASFLATAAGIVSAFLVLAAALAGLKLAGHEIGWGIQFQQPVFLAILAAICLIFAANLWGLFEVPLPAMAGDLALETDRRARNHKMLGAFMTGVFATILATPCSAPFVGTAIGFALSRGAAEIFAIFLAMAIGLALPYLAVAAVPHLAVMLPRPGRWMVWLRKALGVSMAATALWLGFILVGQLGWLRATPAEQAQGEAVHWQAFDQAAIPGLVASGKTVFVDVTADWCLTCKANKTLVIDRAPVSTGLNQSTVVPMVADWTKPDPAISRYLGHFNRYGIPLNVVYGPKAPEGIVLPELLTADAVLQALGQAQGH</sequence>
<evidence type="ECO:0000256" key="2">
    <source>
        <dbReference type="ARBA" id="ARBA00022692"/>
    </source>
</evidence>
<proteinExistence type="predicted"/>
<evidence type="ECO:0000256" key="1">
    <source>
        <dbReference type="ARBA" id="ARBA00004141"/>
    </source>
</evidence>
<evidence type="ECO:0000259" key="8">
    <source>
        <dbReference type="Pfam" id="PF11412"/>
    </source>
</evidence>
<feature type="transmembrane region" description="Helical" evidence="6">
    <location>
        <begin position="368"/>
        <end position="391"/>
    </location>
</feature>
<dbReference type="RefSeq" id="WP_379954400.1">
    <property type="nucleotide sequence ID" value="NZ_JAUYVI010000002.1"/>
</dbReference>
<feature type="transmembrane region" description="Helical" evidence="6">
    <location>
        <begin position="448"/>
        <end position="469"/>
    </location>
</feature>
<dbReference type="CDD" id="cd02953">
    <property type="entry name" value="DsbDgamma"/>
    <property type="match status" value="1"/>
</dbReference>
<feature type="domain" description="Cytochrome C biogenesis protein transmembrane" evidence="7">
    <location>
        <begin position="284"/>
        <end position="501"/>
    </location>
</feature>
<keyword evidence="5 6" id="KW-0472">Membrane</keyword>
<dbReference type="PANTHER" id="PTHR32234:SF3">
    <property type="entry name" value="SUPPRESSION OF COPPER SENSITIVITY PROTEIN"/>
    <property type="match status" value="1"/>
</dbReference>
<reference evidence="10" key="1">
    <citation type="submission" date="2023-08" db="EMBL/GenBank/DDBJ databases">
        <title>Rhodospirillaceae gen. nov., a novel taxon isolated from the Yangtze River Yuezi River estuary sludge.</title>
        <authorList>
            <person name="Ruan L."/>
        </authorList>
    </citation>
    <scope>NUCLEOTIDE SEQUENCE [LARGE SCALE GENOMIC DNA]</scope>
    <source>
        <strain evidence="10">R-7</strain>
    </source>
</reference>
<evidence type="ECO:0000256" key="3">
    <source>
        <dbReference type="ARBA" id="ARBA00022748"/>
    </source>
</evidence>
<evidence type="ECO:0000256" key="6">
    <source>
        <dbReference type="SAM" id="Phobius"/>
    </source>
</evidence>
<comment type="caution">
    <text evidence="9">The sequence shown here is derived from an EMBL/GenBank/DDBJ whole genome shotgun (WGS) entry which is preliminary data.</text>
</comment>
<keyword evidence="3" id="KW-0201">Cytochrome c-type biogenesis</keyword>
<evidence type="ECO:0000313" key="10">
    <source>
        <dbReference type="Proteomes" id="UP001230156"/>
    </source>
</evidence>
<dbReference type="InterPro" id="IPR003834">
    <property type="entry name" value="Cyt_c_assmbl_TM_dom"/>
</dbReference>
<dbReference type="Pfam" id="PF02683">
    <property type="entry name" value="DsbD_TM"/>
    <property type="match status" value="1"/>
</dbReference>
<name>A0ABU0YH02_9PROT</name>
<evidence type="ECO:0000259" key="7">
    <source>
        <dbReference type="Pfam" id="PF02683"/>
    </source>
</evidence>
<feature type="domain" description="Thiol:disulfide interchange protein DsbD N-terminal" evidence="8">
    <location>
        <begin position="35"/>
        <end position="135"/>
    </location>
</feature>
<dbReference type="SUPFAM" id="SSF52833">
    <property type="entry name" value="Thioredoxin-like"/>
    <property type="match status" value="1"/>
</dbReference>
<dbReference type="Pfam" id="PF11412">
    <property type="entry name" value="DsbD_N"/>
    <property type="match status" value="1"/>
</dbReference>
<dbReference type="InterPro" id="IPR028250">
    <property type="entry name" value="DsbDN"/>
</dbReference>
<keyword evidence="2 6" id="KW-0812">Transmembrane</keyword>
<accession>A0ABU0YH02</accession>
<organism evidence="9 10">
    <name type="scientific">Dongia sedimenti</name>
    <dbReference type="NCBI Taxonomy" id="3064282"/>
    <lineage>
        <taxon>Bacteria</taxon>
        <taxon>Pseudomonadati</taxon>
        <taxon>Pseudomonadota</taxon>
        <taxon>Alphaproteobacteria</taxon>
        <taxon>Rhodospirillales</taxon>
        <taxon>Dongiaceae</taxon>
        <taxon>Dongia</taxon>
    </lineage>
</organism>